<evidence type="ECO:0000256" key="1">
    <source>
        <dbReference type="ARBA" id="ARBA00001528"/>
    </source>
</evidence>
<dbReference type="Gene3D" id="3.90.1150.10">
    <property type="entry name" value="Aspartate Aminotransferase, domain 1"/>
    <property type="match status" value="1"/>
</dbReference>
<dbReference type="SUPFAM" id="SSF53383">
    <property type="entry name" value="PLP-dependent transferases"/>
    <property type="match status" value="1"/>
</dbReference>
<evidence type="ECO:0000313" key="7">
    <source>
        <dbReference type="Proteomes" id="UP001085076"/>
    </source>
</evidence>
<gene>
    <name evidence="6" type="ORF">J5N97_010016</name>
</gene>
<dbReference type="Proteomes" id="UP001085076">
    <property type="component" value="Miscellaneous, Linkage group lg02"/>
</dbReference>
<evidence type="ECO:0000313" key="6">
    <source>
        <dbReference type="EMBL" id="KAJ0981761.1"/>
    </source>
</evidence>
<evidence type="ECO:0000256" key="3">
    <source>
        <dbReference type="ARBA" id="ARBA00022898"/>
    </source>
</evidence>
<dbReference type="PANTHER" id="PTHR11680:SF28">
    <property type="entry name" value="SERINE HYDROXYMETHYLTRANSFERASE, MITOCHONDRIAL"/>
    <property type="match status" value="1"/>
</dbReference>
<dbReference type="AlphaFoldDB" id="A0A9D5CYA5"/>
<dbReference type="EMBL" id="JAGGNH010000002">
    <property type="protein sequence ID" value="KAJ0981761.1"/>
    <property type="molecule type" value="Genomic_DNA"/>
</dbReference>
<sequence>MTLEDKINAAVFPDFKATTPEYKAYQEQVLSNCAKFAQSLQEKGYDLVSGGTENHLVLVNLKNKGIDGSRVEKVLELVHIAANKNTVPGDVSAMVPGGIRMGTPALTSRGFVEEDFAKVAELFDTAVKLALKIKAETKGGSKLKDFLATIQTDSSIQSEIKSSSMRWRSMQSSSQPLGLKRRQ</sequence>
<comment type="cofactor">
    <cofactor evidence="2">
        <name>pyridoxal 5'-phosphate</name>
        <dbReference type="ChEBI" id="CHEBI:597326"/>
    </cofactor>
</comment>
<dbReference type="OrthoDB" id="10265628at2759"/>
<reference evidence="6" key="1">
    <citation type="submission" date="2021-03" db="EMBL/GenBank/DDBJ databases">
        <authorList>
            <person name="Li Z."/>
            <person name="Yang C."/>
        </authorList>
    </citation>
    <scope>NUCLEOTIDE SEQUENCE</scope>
    <source>
        <strain evidence="6">Dzin_1.0</strain>
        <tissue evidence="6">Leaf</tissue>
    </source>
</reference>
<dbReference type="InterPro" id="IPR039429">
    <property type="entry name" value="SHMT-like_dom"/>
</dbReference>
<dbReference type="Pfam" id="PF00464">
    <property type="entry name" value="SHMT"/>
    <property type="match status" value="1"/>
</dbReference>
<organism evidence="6 7">
    <name type="scientific">Dioscorea zingiberensis</name>
    <dbReference type="NCBI Taxonomy" id="325984"/>
    <lineage>
        <taxon>Eukaryota</taxon>
        <taxon>Viridiplantae</taxon>
        <taxon>Streptophyta</taxon>
        <taxon>Embryophyta</taxon>
        <taxon>Tracheophyta</taxon>
        <taxon>Spermatophyta</taxon>
        <taxon>Magnoliopsida</taxon>
        <taxon>Liliopsida</taxon>
        <taxon>Dioscoreales</taxon>
        <taxon>Dioscoreaceae</taxon>
        <taxon>Dioscorea</taxon>
    </lineage>
</organism>
<proteinExistence type="predicted"/>
<feature type="domain" description="Serine hydroxymethyltransferase-like" evidence="5">
    <location>
        <begin position="16"/>
        <end position="122"/>
    </location>
</feature>
<comment type="catalytic activity">
    <reaction evidence="1">
        <text>(6R)-5,10-methylene-5,6,7,8-tetrahydrofolate + glycine + H2O = (6S)-5,6,7,8-tetrahydrofolate + L-serine</text>
        <dbReference type="Rhea" id="RHEA:15481"/>
        <dbReference type="ChEBI" id="CHEBI:15377"/>
        <dbReference type="ChEBI" id="CHEBI:15636"/>
        <dbReference type="ChEBI" id="CHEBI:33384"/>
        <dbReference type="ChEBI" id="CHEBI:57305"/>
        <dbReference type="ChEBI" id="CHEBI:57453"/>
        <dbReference type="EC" id="2.1.2.1"/>
    </reaction>
</comment>
<name>A0A9D5CYA5_9LILI</name>
<feature type="compositionally biased region" description="Low complexity" evidence="4">
    <location>
        <begin position="161"/>
        <end position="175"/>
    </location>
</feature>
<evidence type="ECO:0000259" key="5">
    <source>
        <dbReference type="Pfam" id="PF00464"/>
    </source>
</evidence>
<dbReference type="GO" id="GO:0019264">
    <property type="term" value="P:glycine biosynthetic process from serine"/>
    <property type="evidence" value="ECO:0007669"/>
    <property type="project" value="TreeGrafter"/>
</dbReference>
<feature type="region of interest" description="Disordered" evidence="4">
    <location>
        <begin position="161"/>
        <end position="183"/>
    </location>
</feature>
<keyword evidence="3" id="KW-0663">Pyridoxal phosphate</keyword>
<accession>A0A9D5CYA5</accession>
<dbReference type="GO" id="GO:0005739">
    <property type="term" value="C:mitochondrion"/>
    <property type="evidence" value="ECO:0007669"/>
    <property type="project" value="TreeGrafter"/>
</dbReference>
<dbReference type="InterPro" id="IPR015422">
    <property type="entry name" value="PyrdxlP-dep_Trfase_small"/>
</dbReference>
<dbReference type="GO" id="GO:0030170">
    <property type="term" value="F:pyridoxal phosphate binding"/>
    <property type="evidence" value="ECO:0007669"/>
    <property type="project" value="TreeGrafter"/>
</dbReference>
<keyword evidence="7" id="KW-1185">Reference proteome</keyword>
<dbReference type="GO" id="GO:0046653">
    <property type="term" value="P:tetrahydrofolate metabolic process"/>
    <property type="evidence" value="ECO:0007669"/>
    <property type="project" value="TreeGrafter"/>
</dbReference>
<evidence type="ECO:0000256" key="4">
    <source>
        <dbReference type="SAM" id="MobiDB-lite"/>
    </source>
</evidence>
<reference evidence="6" key="2">
    <citation type="journal article" date="2022" name="Hortic Res">
        <title>The genome of Dioscorea zingiberensis sheds light on the biosynthesis, origin and evolution of the medicinally important diosgenin saponins.</title>
        <authorList>
            <person name="Li Y."/>
            <person name="Tan C."/>
            <person name="Li Z."/>
            <person name="Guo J."/>
            <person name="Li S."/>
            <person name="Chen X."/>
            <person name="Wang C."/>
            <person name="Dai X."/>
            <person name="Yang H."/>
            <person name="Song W."/>
            <person name="Hou L."/>
            <person name="Xu J."/>
            <person name="Tong Z."/>
            <person name="Xu A."/>
            <person name="Yuan X."/>
            <person name="Wang W."/>
            <person name="Yang Q."/>
            <person name="Chen L."/>
            <person name="Sun Z."/>
            <person name="Wang K."/>
            <person name="Pan B."/>
            <person name="Chen J."/>
            <person name="Bao Y."/>
            <person name="Liu F."/>
            <person name="Qi X."/>
            <person name="Gang D.R."/>
            <person name="Wen J."/>
            <person name="Li J."/>
        </authorList>
    </citation>
    <scope>NUCLEOTIDE SEQUENCE</scope>
    <source>
        <strain evidence="6">Dzin_1.0</strain>
    </source>
</reference>
<comment type="caution">
    <text evidence="6">The sequence shown here is derived from an EMBL/GenBank/DDBJ whole genome shotgun (WGS) entry which is preliminary data.</text>
</comment>
<dbReference type="PANTHER" id="PTHR11680">
    <property type="entry name" value="SERINE HYDROXYMETHYLTRANSFERASE"/>
    <property type="match status" value="1"/>
</dbReference>
<evidence type="ECO:0000256" key="2">
    <source>
        <dbReference type="ARBA" id="ARBA00001933"/>
    </source>
</evidence>
<dbReference type="InterPro" id="IPR049943">
    <property type="entry name" value="Ser_HO-MeTrfase-like"/>
</dbReference>
<dbReference type="GO" id="GO:0004372">
    <property type="term" value="F:glycine hydroxymethyltransferase activity"/>
    <property type="evidence" value="ECO:0007669"/>
    <property type="project" value="UniProtKB-EC"/>
</dbReference>
<protein>
    <recommendedName>
        <fullName evidence="5">Serine hydroxymethyltransferase-like domain-containing protein</fullName>
    </recommendedName>
</protein>
<dbReference type="InterPro" id="IPR015424">
    <property type="entry name" value="PyrdxlP-dep_Trfase"/>
</dbReference>